<dbReference type="SUPFAM" id="SSF53155">
    <property type="entry name" value="Methylated DNA-protein cysteine methyltransferase domain"/>
    <property type="match status" value="1"/>
</dbReference>
<evidence type="ECO:0000259" key="8">
    <source>
        <dbReference type="Pfam" id="PF02870"/>
    </source>
</evidence>
<dbReference type="InterPro" id="IPR014048">
    <property type="entry name" value="MethylDNA_cys_MeTrfase_DNA-bd"/>
</dbReference>
<dbReference type="InterPro" id="IPR036388">
    <property type="entry name" value="WH-like_DNA-bd_sf"/>
</dbReference>
<comment type="catalytic activity">
    <reaction evidence="6">
        <text>a 6-O-methyl-2'-deoxyguanosine in DNA + L-cysteinyl-[protein] = S-methyl-L-cysteinyl-[protein] + a 2'-deoxyguanosine in DNA</text>
        <dbReference type="Rhea" id="RHEA:24000"/>
        <dbReference type="Rhea" id="RHEA-COMP:10131"/>
        <dbReference type="Rhea" id="RHEA-COMP:10132"/>
        <dbReference type="Rhea" id="RHEA-COMP:11367"/>
        <dbReference type="Rhea" id="RHEA-COMP:11368"/>
        <dbReference type="ChEBI" id="CHEBI:29950"/>
        <dbReference type="ChEBI" id="CHEBI:82612"/>
        <dbReference type="ChEBI" id="CHEBI:85445"/>
        <dbReference type="ChEBI" id="CHEBI:85448"/>
        <dbReference type="EC" id="2.1.1.63"/>
    </reaction>
</comment>
<comment type="catalytic activity">
    <reaction evidence="1">
        <text>a 4-O-methyl-thymidine in DNA + L-cysteinyl-[protein] = a thymidine in DNA + S-methyl-L-cysteinyl-[protein]</text>
        <dbReference type="Rhea" id="RHEA:53428"/>
        <dbReference type="Rhea" id="RHEA-COMP:10131"/>
        <dbReference type="Rhea" id="RHEA-COMP:10132"/>
        <dbReference type="Rhea" id="RHEA-COMP:13555"/>
        <dbReference type="Rhea" id="RHEA-COMP:13556"/>
        <dbReference type="ChEBI" id="CHEBI:29950"/>
        <dbReference type="ChEBI" id="CHEBI:82612"/>
        <dbReference type="ChEBI" id="CHEBI:137386"/>
        <dbReference type="ChEBI" id="CHEBI:137387"/>
        <dbReference type="EC" id="2.1.1.63"/>
    </reaction>
</comment>
<reference evidence="9 10" key="1">
    <citation type="journal article" date="2019" name="Int. J. Syst. Evol. Microbiol.">
        <title>The Global Catalogue of Microorganisms (GCM) 10K type strain sequencing project: providing services to taxonomists for standard genome sequencing and annotation.</title>
        <authorList>
            <consortium name="The Broad Institute Genomics Platform"/>
            <consortium name="The Broad Institute Genome Sequencing Center for Infectious Disease"/>
            <person name="Wu L."/>
            <person name="Ma J."/>
        </authorList>
    </citation>
    <scope>NUCLEOTIDE SEQUENCE [LARGE SCALE GENOMIC DNA]</scope>
    <source>
        <strain evidence="9 10">JCM 14736</strain>
    </source>
</reference>
<gene>
    <name evidence="9" type="ORF">GCM10009768_18310</name>
</gene>
<dbReference type="Gene3D" id="3.30.160.70">
    <property type="entry name" value="Methylated DNA-protein cysteine methyltransferase domain"/>
    <property type="match status" value="1"/>
</dbReference>
<dbReference type="Gene3D" id="1.10.10.10">
    <property type="entry name" value="Winged helix-like DNA-binding domain superfamily/Winged helix DNA-binding domain"/>
    <property type="match status" value="1"/>
</dbReference>
<name>A0ABN2LI83_9MICO</name>
<dbReference type="RefSeq" id="WP_344031576.1">
    <property type="nucleotide sequence ID" value="NZ_BAAAOB010000001.1"/>
</dbReference>
<dbReference type="PANTHER" id="PTHR10815">
    <property type="entry name" value="METHYLATED-DNA--PROTEIN-CYSTEINE METHYLTRANSFERASE"/>
    <property type="match status" value="1"/>
</dbReference>
<dbReference type="PANTHER" id="PTHR10815:SF5">
    <property type="entry name" value="METHYLATED-DNA--PROTEIN-CYSTEINE METHYLTRANSFERASE"/>
    <property type="match status" value="1"/>
</dbReference>
<evidence type="ECO:0000256" key="1">
    <source>
        <dbReference type="ARBA" id="ARBA00001286"/>
    </source>
</evidence>
<keyword evidence="2" id="KW-0489">Methyltransferase</keyword>
<dbReference type="Pfam" id="PF02870">
    <property type="entry name" value="Methyltransf_1N"/>
    <property type="match status" value="1"/>
</dbReference>
<evidence type="ECO:0000313" key="9">
    <source>
        <dbReference type="EMBL" id="GAA1789576.1"/>
    </source>
</evidence>
<dbReference type="PROSITE" id="PS00374">
    <property type="entry name" value="MGMT"/>
    <property type="match status" value="1"/>
</dbReference>
<accession>A0ABN2LI83</accession>
<evidence type="ECO:0000256" key="6">
    <source>
        <dbReference type="ARBA" id="ARBA00049348"/>
    </source>
</evidence>
<dbReference type="Pfam" id="PF01035">
    <property type="entry name" value="DNA_binding_1"/>
    <property type="match status" value="1"/>
</dbReference>
<feature type="domain" description="Methylguanine DNA methyltransferase ribonuclease-like" evidence="8">
    <location>
        <begin position="3"/>
        <end position="74"/>
    </location>
</feature>
<keyword evidence="10" id="KW-1185">Reference proteome</keyword>
<dbReference type="NCBIfam" id="TIGR00589">
    <property type="entry name" value="ogt"/>
    <property type="match status" value="1"/>
</dbReference>
<evidence type="ECO:0000313" key="10">
    <source>
        <dbReference type="Proteomes" id="UP001500851"/>
    </source>
</evidence>
<comment type="caution">
    <text evidence="9">The sequence shown here is derived from an EMBL/GenBank/DDBJ whole genome shotgun (WGS) entry which is preliminary data.</text>
</comment>
<proteinExistence type="predicted"/>
<evidence type="ECO:0000256" key="4">
    <source>
        <dbReference type="ARBA" id="ARBA00022763"/>
    </source>
</evidence>
<dbReference type="InterPro" id="IPR036217">
    <property type="entry name" value="MethylDNA_cys_MeTrfase_DNAb"/>
</dbReference>
<keyword evidence="5" id="KW-0234">DNA repair</keyword>
<evidence type="ECO:0000256" key="5">
    <source>
        <dbReference type="ARBA" id="ARBA00023204"/>
    </source>
</evidence>
<dbReference type="InterPro" id="IPR001497">
    <property type="entry name" value="MethylDNA_cys_MeTrfase_AS"/>
</dbReference>
<organism evidence="9 10">
    <name type="scientific">Leucobacter iarius</name>
    <dbReference type="NCBI Taxonomy" id="333963"/>
    <lineage>
        <taxon>Bacteria</taxon>
        <taxon>Bacillati</taxon>
        <taxon>Actinomycetota</taxon>
        <taxon>Actinomycetes</taxon>
        <taxon>Micrococcales</taxon>
        <taxon>Microbacteriaceae</taxon>
        <taxon>Leucobacter</taxon>
    </lineage>
</organism>
<dbReference type="InterPro" id="IPR008332">
    <property type="entry name" value="MethylG_MeTrfase_N"/>
</dbReference>
<protein>
    <submittedName>
        <fullName evidence="9">Methylated-DNA--[protein]-cysteine S-methyltransferase</fullName>
    </submittedName>
</protein>
<dbReference type="EMBL" id="BAAAOB010000001">
    <property type="protein sequence ID" value="GAA1789576.1"/>
    <property type="molecule type" value="Genomic_DNA"/>
</dbReference>
<dbReference type="InterPro" id="IPR036631">
    <property type="entry name" value="MGMT_N_sf"/>
</dbReference>
<evidence type="ECO:0000256" key="3">
    <source>
        <dbReference type="ARBA" id="ARBA00022679"/>
    </source>
</evidence>
<evidence type="ECO:0000259" key="7">
    <source>
        <dbReference type="Pfam" id="PF01035"/>
    </source>
</evidence>
<feature type="domain" description="Methylated-DNA-[protein]-cysteine S-methyltransferase DNA binding" evidence="7">
    <location>
        <begin position="82"/>
        <end position="160"/>
    </location>
</feature>
<keyword evidence="3" id="KW-0808">Transferase</keyword>
<keyword evidence="4" id="KW-0227">DNA damage</keyword>
<dbReference type="CDD" id="cd06445">
    <property type="entry name" value="ATase"/>
    <property type="match status" value="1"/>
</dbReference>
<evidence type="ECO:0000256" key="2">
    <source>
        <dbReference type="ARBA" id="ARBA00022603"/>
    </source>
</evidence>
<dbReference type="Proteomes" id="UP001500851">
    <property type="component" value="Unassembled WGS sequence"/>
</dbReference>
<dbReference type="SUPFAM" id="SSF46767">
    <property type="entry name" value="Methylated DNA-protein cysteine methyltransferase, C-terminal domain"/>
    <property type="match status" value="1"/>
</dbReference>
<sequence>MSIRHTVIDSKVDSLLLIADGDALAGLYFEGYRFTPSLDGLGSRVGAGSDPVFAQAARELAEYFAGERRVFEVPAVTAGDAMQEQIWARLREIPYGERVTYGDIAIGLGDRSLSQLVGQAVGRNPVSIMIPCHRVVGAGGKLTGFGGGLRRKQILLELEEPDEVRGSRLF</sequence>